<protein>
    <submittedName>
        <fullName evidence="3">Uncharacterized protein LOC106816789</fullName>
    </submittedName>
</protein>
<gene>
    <name evidence="3" type="primary">LOC106816789</name>
</gene>
<feature type="non-terminal residue" evidence="3">
    <location>
        <position position="437"/>
    </location>
</feature>
<keyword evidence="2" id="KW-1185">Reference proteome</keyword>
<dbReference type="PANTHER" id="PTHR11046">
    <property type="entry name" value="OLIGORIBONUCLEASE, MITOCHONDRIAL"/>
    <property type="match status" value="1"/>
</dbReference>
<dbReference type="Proteomes" id="UP000695022">
    <property type="component" value="Unplaced"/>
</dbReference>
<name>A0ABM1EXH6_PRICU</name>
<accession>A0ABM1EXH6</accession>
<dbReference type="PANTHER" id="PTHR11046:SF29">
    <property type="match status" value="1"/>
</dbReference>
<evidence type="ECO:0000313" key="3">
    <source>
        <dbReference type="RefSeq" id="XP_014676897.1"/>
    </source>
</evidence>
<keyword evidence="1" id="KW-0378">Hydrolase</keyword>
<evidence type="ECO:0000313" key="2">
    <source>
        <dbReference type="Proteomes" id="UP000695022"/>
    </source>
</evidence>
<proteinExistence type="predicted"/>
<reference evidence="3" key="1">
    <citation type="submission" date="2025-08" db="UniProtKB">
        <authorList>
            <consortium name="RefSeq"/>
        </authorList>
    </citation>
    <scope>IDENTIFICATION</scope>
</reference>
<sequence>MCKTFENHGSESAGVMSPFAAYLDNKVHLTKFKGNRFNVIFYNAAAAYYYMDSFRSFLEVWGSGNLLLEAVKKDLESPVYVAGIRALGIIDKIITGPLWRLINSEGNIGAVLSYLDVMEEKLKVWSSDASELVAGRVVMFDEGVAEVHRDGMYETMFTDTDDIQHNIYTQEALEIILTHFQLSLHRCTHEMRTRMKSDRGYRDAAAKVPATNVASERDFGQLDMLMRQRPNARTINMEATILYANNKTADWLDTLDIHHKERYINTAISSVKYVEERYKQRKLAIYKHKREQLEAKKIAKQLRDENKRQEKRQIIEKLHELGGEWKTGEDIIQKLDQIKTKTGQKLALGIQLRYHKIVLCNDAPRNLFMQQHQGKTLTVAQLTDNLVKIISEYSSDTQVPSTSEIINAHKPEASIRKQDLHEAKQTILRQLQTQMTK</sequence>
<organism evidence="2 3">
    <name type="scientific">Priapulus caudatus</name>
    <name type="common">Priapulid worm</name>
    <dbReference type="NCBI Taxonomy" id="37621"/>
    <lineage>
        <taxon>Eukaryota</taxon>
        <taxon>Metazoa</taxon>
        <taxon>Ecdysozoa</taxon>
        <taxon>Scalidophora</taxon>
        <taxon>Priapulida</taxon>
        <taxon>Priapulimorpha</taxon>
        <taxon>Priapulimorphida</taxon>
        <taxon>Priapulidae</taxon>
        <taxon>Priapulus</taxon>
    </lineage>
</organism>
<dbReference type="GeneID" id="106816789"/>
<dbReference type="InterPro" id="IPR022894">
    <property type="entry name" value="Oligoribonuclease"/>
</dbReference>
<keyword evidence="1" id="KW-0540">Nuclease</keyword>
<evidence type="ECO:0000256" key="1">
    <source>
        <dbReference type="ARBA" id="ARBA00022722"/>
    </source>
</evidence>
<dbReference type="RefSeq" id="XP_014676897.1">
    <property type="nucleotide sequence ID" value="XM_014821411.1"/>
</dbReference>